<dbReference type="AlphaFoldDB" id="A0A655ZCE8"/>
<name>A0A655ZCE8_VIBCL</name>
<dbReference type="EMBL" id="CWQJ01000025">
    <property type="protein sequence ID" value="CSC64696.1"/>
    <property type="molecule type" value="Genomic_DNA"/>
</dbReference>
<gene>
    <name evidence="1" type="ORF">ERS013201_03162</name>
</gene>
<dbReference type="Proteomes" id="UP000046067">
    <property type="component" value="Unassembled WGS sequence"/>
</dbReference>
<proteinExistence type="predicted"/>
<accession>A0A655ZCE8</accession>
<reference evidence="1 2" key="1">
    <citation type="submission" date="2015-07" db="EMBL/GenBank/DDBJ databases">
        <authorList>
            <consortium name="Pathogen Informatics"/>
        </authorList>
    </citation>
    <scope>NUCLEOTIDE SEQUENCE [LARGE SCALE GENOMIC DNA]</scope>
    <source>
        <strain evidence="1 2">A325</strain>
    </source>
</reference>
<sequence>MFTIQITVLLPIYTMHLRVIKFGLSKSPDMIKQVGDFCTKIEISLGFITDKLALTRQNIQILDTVLTHDQKARIIRSHRK</sequence>
<organism evidence="1 2">
    <name type="scientific">Vibrio cholerae</name>
    <dbReference type="NCBI Taxonomy" id="666"/>
    <lineage>
        <taxon>Bacteria</taxon>
        <taxon>Pseudomonadati</taxon>
        <taxon>Pseudomonadota</taxon>
        <taxon>Gammaproteobacteria</taxon>
        <taxon>Vibrionales</taxon>
        <taxon>Vibrionaceae</taxon>
        <taxon>Vibrio</taxon>
    </lineage>
</organism>
<evidence type="ECO:0000313" key="1">
    <source>
        <dbReference type="EMBL" id="CSC64696.1"/>
    </source>
</evidence>
<evidence type="ECO:0000313" key="2">
    <source>
        <dbReference type="Proteomes" id="UP000046067"/>
    </source>
</evidence>
<protein>
    <submittedName>
        <fullName evidence="1">Uncharacterized protein</fullName>
    </submittedName>
</protein>